<evidence type="ECO:0000256" key="6">
    <source>
        <dbReference type="ARBA" id="ARBA00022840"/>
    </source>
</evidence>
<evidence type="ECO:0000256" key="9">
    <source>
        <dbReference type="ARBA" id="ARBA00061644"/>
    </source>
</evidence>
<feature type="transmembrane region" description="Helical" evidence="11">
    <location>
        <begin position="78"/>
        <end position="102"/>
    </location>
</feature>
<dbReference type="SUPFAM" id="SSF52540">
    <property type="entry name" value="P-loop containing nucleoside triphosphate hydrolases"/>
    <property type="match status" value="1"/>
</dbReference>
<sequence>MEVTAWHSLYQASNANDDRRPFSRETLRRIGAFARPHRRRLLLFLVLSTVTAVLAVATPLLAGRVVDAIVHRSGQGTVLGLAGLIAAIAVAEAAIGLLTRWLSANIGEGLILDLRTAVFDHVQRMPVAFFTRTRTGALVSRLNNDVIGAQRAFSDTLSGVVSNLVTLLLTLVVMIGISWQITLVTLLLLPLFLLPARRVGGRLAKLRREAATHNAAMSTQMTERFSAPGATLVKLFGRPADESAEFAARTRRVRDIGVRTAMVQVSFVTALTLVSALALALVYGLGGWFALHGRLDPGAVVALALLLTRLYAPLTALAGARVEVMSALVSFERVFEVLDLEPLITEKPDAREVPEGPVAVEFDRVDFGYPAADKVSLASLEEVATLDTRGGVQVLHQVSFRAEPGQMVALVGSSGAGKSTIAQLLPRLYDADGGAVRLSGVDVRDLTAESIRATLGMVTQDGHLFHDSIRANLLLARPEATDEELWEVLRRARLEGLIAALPDGLDTVVGERGYRLSGGERQRLTIARLLLARPRVVLLDEATAHLDSTSEADVQEALAEALDGRTAVVIAHRLSTVRAADLILVVEGGRIVERGTHTALLAAGGRYEELYRTQFEQPAAMGDGFAVNGASAAGTGAKVTAVPPTAVPPTPLDRTAVDGTALEGTGADGTGADGTAVDGTALGGGPTTAEAPAT</sequence>
<dbReference type="SUPFAM" id="SSF90123">
    <property type="entry name" value="ABC transporter transmembrane region"/>
    <property type="match status" value="1"/>
</dbReference>
<dbReference type="InterPro" id="IPR011527">
    <property type="entry name" value="ABC1_TM_dom"/>
</dbReference>
<dbReference type="PANTHER" id="PTHR43394">
    <property type="entry name" value="ATP-DEPENDENT PERMEASE MDL1, MITOCHONDRIAL"/>
    <property type="match status" value="1"/>
</dbReference>
<evidence type="ECO:0000256" key="8">
    <source>
        <dbReference type="ARBA" id="ARBA00023136"/>
    </source>
</evidence>
<gene>
    <name evidence="14" type="ORF">SMALB_8003</name>
</gene>
<name>A0A7X5XB95_STRMQ</name>
<dbReference type="Gene3D" id="1.20.1560.10">
    <property type="entry name" value="ABC transporter type 1, transmembrane domain"/>
    <property type="match status" value="1"/>
</dbReference>
<evidence type="ECO:0000256" key="11">
    <source>
        <dbReference type="SAM" id="Phobius"/>
    </source>
</evidence>
<dbReference type="SMART" id="SM00382">
    <property type="entry name" value="AAA"/>
    <property type="match status" value="1"/>
</dbReference>
<feature type="transmembrane region" description="Helical" evidence="11">
    <location>
        <begin position="298"/>
        <end position="320"/>
    </location>
</feature>
<evidence type="ECO:0000256" key="3">
    <source>
        <dbReference type="ARBA" id="ARBA00022475"/>
    </source>
</evidence>
<dbReference type="GO" id="GO:0005524">
    <property type="term" value="F:ATP binding"/>
    <property type="evidence" value="ECO:0007669"/>
    <property type="project" value="UniProtKB-KW"/>
</dbReference>
<dbReference type="Proteomes" id="UP000536624">
    <property type="component" value="Unassembled WGS sequence"/>
</dbReference>
<feature type="transmembrane region" description="Helical" evidence="11">
    <location>
        <begin position="41"/>
        <end position="66"/>
    </location>
</feature>
<feature type="domain" description="ABC transporter" evidence="12">
    <location>
        <begin position="378"/>
        <end position="613"/>
    </location>
</feature>
<dbReference type="FunFam" id="3.40.50.300:FF:000299">
    <property type="entry name" value="ABC transporter ATP-binding protein/permease"/>
    <property type="match status" value="1"/>
</dbReference>
<keyword evidence="6 14" id="KW-0067">ATP-binding</keyword>
<dbReference type="PROSITE" id="PS50893">
    <property type="entry name" value="ABC_TRANSPORTER_2"/>
    <property type="match status" value="1"/>
</dbReference>
<keyword evidence="3" id="KW-1003">Cell membrane</keyword>
<dbReference type="GO" id="GO:0015421">
    <property type="term" value="F:ABC-type oligopeptide transporter activity"/>
    <property type="evidence" value="ECO:0007669"/>
    <property type="project" value="TreeGrafter"/>
</dbReference>
<dbReference type="CDD" id="cd18550">
    <property type="entry name" value="ABC_6TM_exporter_like"/>
    <property type="match status" value="1"/>
</dbReference>
<dbReference type="EMBL" id="JAALLH010000002">
    <property type="protein sequence ID" value="NIY69872.1"/>
    <property type="molecule type" value="Genomic_DNA"/>
</dbReference>
<organism evidence="14 15">
    <name type="scientific">Streptomyces malaysiensis</name>
    <dbReference type="NCBI Taxonomy" id="92644"/>
    <lineage>
        <taxon>Bacteria</taxon>
        <taxon>Bacillati</taxon>
        <taxon>Actinomycetota</taxon>
        <taxon>Actinomycetes</taxon>
        <taxon>Kitasatosporales</taxon>
        <taxon>Streptomycetaceae</taxon>
        <taxon>Streptomyces</taxon>
        <taxon>Streptomyces violaceusniger group</taxon>
    </lineage>
</organism>
<evidence type="ECO:0000313" key="15">
    <source>
        <dbReference type="Proteomes" id="UP000536624"/>
    </source>
</evidence>
<dbReference type="PANTHER" id="PTHR43394:SF1">
    <property type="entry name" value="ATP-BINDING CASSETTE SUB-FAMILY B MEMBER 10, MITOCHONDRIAL"/>
    <property type="match status" value="1"/>
</dbReference>
<dbReference type="Pfam" id="PF00664">
    <property type="entry name" value="ABC_membrane"/>
    <property type="match status" value="1"/>
</dbReference>
<proteinExistence type="inferred from homology"/>
<dbReference type="InterPro" id="IPR036640">
    <property type="entry name" value="ABC1_TM_sf"/>
</dbReference>
<keyword evidence="5" id="KW-0547">Nucleotide-binding</keyword>
<dbReference type="InterPro" id="IPR039421">
    <property type="entry name" value="Type_1_exporter"/>
</dbReference>
<feature type="domain" description="ABC transmembrane type-1" evidence="13">
    <location>
        <begin position="42"/>
        <end position="326"/>
    </location>
</feature>
<keyword evidence="2" id="KW-0813">Transport</keyword>
<evidence type="ECO:0000256" key="1">
    <source>
        <dbReference type="ARBA" id="ARBA00004651"/>
    </source>
</evidence>
<comment type="caution">
    <text evidence="14">The sequence shown here is derived from an EMBL/GenBank/DDBJ whole genome shotgun (WGS) entry which is preliminary data.</text>
</comment>
<evidence type="ECO:0000313" key="14">
    <source>
        <dbReference type="EMBL" id="NIY69872.1"/>
    </source>
</evidence>
<dbReference type="InterPro" id="IPR003439">
    <property type="entry name" value="ABC_transporter-like_ATP-bd"/>
</dbReference>
<keyword evidence="4 11" id="KW-0812">Transmembrane</keyword>
<feature type="region of interest" description="Disordered" evidence="10">
    <location>
        <begin position="640"/>
        <end position="694"/>
    </location>
</feature>
<protein>
    <submittedName>
        <fullName evidence="14">ABC transporter ATP-binding protein/permease</fullName>
    </submittedName>
</protein>
<dbReference type="InterPro" id="IPR017871">
    <property type="entry name" value="ABC_transporter-like_CS"/>
</dbReference>
<reference evidence="14 15" key="1">
    <citation type="submission" date="2020-02" db="EMBL/GenBank/DDBJ databases">
        <title>Streptomyces malaysiensis DSM14702 (JHCC583434, PFL_A843) Genome sequencing and assembly.</title>
        <authorList>
            <person name="Samborskyy M."/>
        </authorList>
    </citation>
    <scope>NUCLEOTIDE SEQUENCE [LARGE SCALE GENOMIC DNA]</scope>
    <source>
        <strain evidence="14 15">DSM 14702</strain>
    </source>
</reference>
<evidence type="ECO:0000256" key="4">
    <source>
        <dbReference type="ARBA" id="ARBA00022692"/>
    </source>
</evidence>
<evidence type="ECO:0000256" key="10">
    <source>
        <dbReference type="SAM" id="MobiDB-lite"/>
    </source>
</evidence>
<feature type="transmembrane region" description="Helical" evidence="11">
    <location>
        <begin position="164"/>
        <end position="194"/>
    </location>
</feature>
<dbReference type="GO" id="GO:0005886">
    <property type="term" value="C:plasma membrane"/>
    <property type="evidence" value="ECO:0007669"/>
    <property type="project" value="UniProtKB-SubCell"/>
</dbReference>
<dbReference type="PROSITE" id="PS00211">
    <property type="entry name" value="ABC_TRANSPORTER_1"/>
    <property type="match status" value="1"/>
</dbReference>
<keyword evidence="7 11" id="KW-1133">Transmembrane helix</keyword>
<keyword evidence="8 11" id="KW-0472">Membrane</keyword>
<dbReference type="InterPro" id="IPR027417">
    <property type="entry name" value="P-loop_NTPase"/>
</dbReference>
<dbReference type="AlphaFoldDB" id="A0A7X5XB95"/>
<comment type="subcellular location">
    <subcellularLocation>
        <location evidence="1">Cell membrane</location>
        <topology evidence="1">Multi-pass membrane protein</topology>
    </subcellularLocation>
</comment>
<dbReference type="GO" id="GO:0016887">
    <property type="term" value="F:ATP hydrolysis activity"/>
    <property type="evidence" value="ECO:0007669"/>
    <property type="project" value="InterPro"/>
</dbReference>
<dbReference type="Pfam" id="PF00005">
    <property type="entry name" value="ABC_tran"/>
    <property type="match status" value="1"/>
</dbReference>
<evidence type="ECO:0000259" key="12">
    <source>
        <dbReference type="PROSITE" id="PS50893"/>
    </source>
</evidence>
<evidence type="ECO:0000256" key="2">
    <source>
        <dbReference type="ARBA" id="ARBA00022448"/>
    </source>
</evidence>
<evidence type="ECO:0000259" key="13">
    <source>
        <dbReference type="PROSITE" id="PS50929"/>
    </source>
</evidence>
<dbReference type="PROSITE" id="PS50929">
    <property type="entry name" value="ABC_TM1F"/>
    <property type="match status" value="1"/>
</dbReference>
<accession>A0A7X5XB95</accession>
<evidence type="ECO:0000256" key="5">
    <source>
        <dbReference type="ARBA" id="ARBA00022741"/>
    </source>
</evidence>
<dbReference type="InterPro" id="IPR003593">
    <property type="entry name" value="AAA+_ATPase"/>
</dbReference>
<feature type="transmembrane region" description="Helical" evidence="11">
    <location>
        <begin position="261"/>
        <end position="286"/>
    </location>
</feature>
<comment type="similarity">
    <text evidence="9">Belongs to the ABC transporter superfamily. Lipid exporter (TC 3.A.1.106) family.</text>
</comment>
<evidence type="ECO:0000256" key="7">
    <source>
        <dbReference type="ARBA" id="ARBA00022989"/>
    </source>
</evidence>
<dbReference type="Gene3D" id="3.40.50.300">
    <property type="entry name" value="P-loop containing nucleotide triphosphate hydrolases"/>
    <property type="match status" value="1"/>
</dbReference>